<name>A0AA38PC31_9AGAR</name>
<dbReference type="GO" id="GO:0016020">
    <property type="term" value="C:membrane"/>
    <property type="evidence" value="ECO:0007669"/>
    <property type="project" value="TreeGrafter"/>
</dbReference>
<reference evidence="2" key="1">
    <citation type="submission" date="2022-08" db="EMBL/GenBank/DDBJ databases">
        <authorList>
            <consortium name="DOE Joint Genome Institute"/>
            <person name="Min B."/>
            <person name="Riley R."/>
            <person name="Sierra-Patev S."/>
            <person name="Naranjo-Ortiz M."/>
            <person name="Looney B."/>
            <person name="Konkel Z."/>
            <person name="Slot J.C."/>
            <person name="Sakamoto Y."/>
            <person name="Steenwyk J.L."/>
            <person name="Rokas A."/>
            <person name="Carro J."/>
            <person name="Camarero S."/>
            <person name="Ferreira P."/>
            <person name="Molpeceres G."/>
            <person name="Ruiz-Duenas F.J."/>
            <person name="Serrano A."/>
            <person name="Henrissat B."/>
            <person name="Drula E."/>
            <person name="Hughes K.W."/>
            <person name="Mata J.L."/>
            <person name="Ishikawa N.K."/>
            <person name="Vargas-Isla R."/>
            <person name="Ushijima S."/>
            <person name="Smith C.A."/>
            <person name="Ahrendt S."/>
            <person name="Andreopoulos W."/>
            <person name="He G."/>
            <person name="Labutti K."/>
            <person name="Lipzen A."/>
            <person name="Ng V."/>
            <person name="Sandor L."/>
            <person name="Barry K."/>
            <person name="Martinez A.T."/>
            <person name="Xiao Y."/>
            <person name="Gibbons J.G."/>
            <person name="Terashima K."/>
            <person name="Hibbett D.S."/>
            <person name="Grigoriev I.V."/>
        </authorList>
    </citation>
    <scope>NUCLEOTIDE SEQUENCE</scope>
    <source>
        <strain evidence="2">TFB9207</strain>
    </source>
</reference>
<keyword evidence="2" id="KW-0378">Hydrolase</keyword>
<evidence type="ECO:0000313" key="2">
    <source>
        <dbReference type="EMBL" id="KAJ3840158.1"/>
    </source>
</evidence>
<dbReference type="EMBL" id="MU806092">
    <property type="protein sequence ID" value="KAJ3840158.1"/>
    <property type="molecule type" value="Genomic_DNA"/>
</dbReference>
<dbReference type="Proteomes" id="UP001163846">
    <property type="component" value="Unassembled WGS sequence"/>
</dbReference>
<keyword evidence="3" id="KW-1185">Reference proteome</keyword>
<dbReference type="PANTHER" id="PTHR43798:SF33">
    <property type="entry name" value="HYDROLASE, PUTATIVE (AFU_ORTHOLOGUE AFUA_2G14860)-RELATED"/>
    <property type="match status" value="1"/>
</dbReference>
<dbReference type="PANTHER" id="PTHR43798">
    <property type="entry name" value="MONOACYLGLYCEROL LIPASE"/>
    <property type="match status" value="1"/>
</dbReference>
<comment type="caution">
    <text evidence="2">The sequence shown here is derived from an EMBL/GenBank/DDBJ whole genome shotgun (WGS) entry which is preliminary data.</text>
</comment>
<dbReference type="GO" id="GO:0016787">
    <property type="term" value="F:hydrolase activity"/>
    <property type="evidence" value="ECO:0007669"/>
    <property type="project" value="UniProtKB-KW"/>
</dbReference>
<accession>A0AA38PC31</accession>
<dbReference type="Gene3D" id="3.40.50.1820">
    <property type="entry name" value="alpha/beta hydrolase"/>
    <property type="match status" value="1"/>
</dbReference>
<evidence type="ECO:0000259" key="1">
    <source>
        <dbReference type="Pfam" id="PF00561"/>
    </source>
</evidence>
<dbReference type="SUPFAM" id="SSF53474">
    <property type="entry name" value="alpha/beta-Hydrolases"/>
    <property type="match status" value="1"/>
</dbReference>
<feature type="domain" description="AB hydrolase-1" evidence="1">
    <location>
        <begin position="35"/>
        <end position="168"/>
    </location>
</feature>
<sequence>MPFATVSTSTGQTSFHYTISTPSSASAESIEPELPVLLFFHALGYHNIFHSQFCNRTLRKFNLVTFDLRWHGDTTSDTLPPKYGQEEAAEDAIAMIDTLRLPACHFVAVDMGSTIALQVAVQKPEQVLSLFIISHTCLEELPDIVEGRVELLQAWTSGLPEAQAEAGLAFTQYAFSNDMSPLAQALQKSCLAICARKWSPEECRLIAFEFLRTRKPQSLESLSRISCPVKLIHGGGSIIYAPSYSDKLMQDLQKAGVNTTMEIIPYAPHYLCVDFGKDLPKKGGAPVVPSTPPEIVVSPWDRMLRDYGWDPLRRHELDDDDFVVSYPYDIEISTG</sequence>
<dbReference type="InterPro" id="IPR029058">
    <property type="entry name" value="AB_hydrolase_fold"/>
</dbReference>
<protein>
    <submittedName>
        <fullName evidence="2">Alpha/Beta hydrolase protein</fullName>
    </submittedName>
</protein>
<organism evidence="2 3">
    <name type="scientific">Lentinula raphanica</name>
    <dbReference type="NCBI Taxonomy" id="153919"/>
    <lineage>
        <taxon>Eukaryota</taxon>
        <taxon>Fungi</taxon>
        <taxon>Dikarya</taxon>
        <taxon>Basidiomycota</taxon>
        <taxon>Agaricomycotina</taxon>
        <taxon>Agaricomycetes</taxon>
        <taxon>Agaricomycetidae</taxon>
        <taxon>Agaricales</taxon>
        <taxon>Marasmiineae</taxon>
        <taxon>Omphalotaceae</taxon>
        <taxon>Lentinula</taxon>
    </lineage>
</organism>
<dbReference type="InterPro" id="IPR000073">
    <property type="entry name" value="AB_hydrolase_1"/>
</dbReference>
<proteinExistence type="predicted"/>
<dbReference type="InterPro" id="IPR050266">
    <property type="entry name" value="AB_hydrolase_sf"/>
</dbReference>
<evidence type="ECO:0000313" key="3">
    <source>
        <dbReference type="Proteomes" id="UP001163846"/>
    </source>
</evidence>
<gene>
    <name evidence="2" type="ORF">F5878DRAFT_640632</name>
</gene>
<dbReference type="Pfam" id="PF00561">
    <property type="entry name" value="Abhydrolase_1"/>
    <property type="match status" value="1"/>
</dbReference>
<dbReference type="AlphaFoldDB" id="A0AA38PC31"/>